<dbReference type="SUPFAM" id="SSF54523">
    <property type="entry name" value="Pili subunits"/>
    <property type="match status" value="1"/>
</dbReference>
<dbReference type="PANTHER" id="PTHR30093">
    <property type="entry name" value="GENERAL SECRETION PATHWAY PROTEIN G"/>
    <property type="match status" value="1"/>
</dbReference>
<dbReference type="GO" id="GO:0015627">
    <property type="term" value="C:type II protein secretion system complex"/>
    <property type="evidence" value="ECO:0007669"/>
    <property type="project" value="InterPro"/>
</dbReference>
<feature type="transmembrane region" description="Helical" evidence="3">
    <location>
        <begin position="22"/>
        <end position="46"/>
    </location>
</feature>
<keyword evidence="1" id="KW-0488">Methylation</keyword>
<evidence type="ECO:0000256" key="2">
    <source>
        <dbReference type="SAM" id="MobiDB-lite"/>
    </source>
</evidence>
<evidence type="ECO:0000259" key="4">
    <source>
        <dbReference type="Pfam" id="PF07596"/>
    </source>
</evidence>
<keyword evidence="3" id="KW-0812">Transmembrane</keyword>
<sequence>AIAAPRDAGGGGRRTRGRGFTLIELLVVISIIALLVSILVPGLSLARELARRTKCAANLHGIGRGLSVYESANGGHPHVPLNGGGWGVAIGTSRDLDPSDGVANNRNPTSCLFLLVREGNCPEEMFVCPSTEEKPAVANSKAWDFADGTAVSYSLMCPYGPLRRFGEGDRTRPIMAEGSPYFDPATGLRNEVDVVSWADADAGDSGAGNSPNHAGKGQNVATWGGPTSWRRRADVGGRHDNIYTRADDA</sequence>
<dbReference type="PROSITE" id="PS00409">
    <property type="entry name" value="PROKAR_NTER_METHYL"/>
    <property type="match status" value="1"/>
</dbReference>
<feature type="domain" description="DUF1559" evidence="4">
    <location>
        <begin position="46"/>
        <end position="170"/>
    </location>
</feature>
<dbReference type="InterPro" id="IPR011453">
    <property type="entry name" value="DUF1559"/>
</dbReference>
<dbReference type="InterPro" id="IPR012902">
    <property type="entry name" value="N_methyl_site"/>
</dbReference>
<feature type="compositionally biased region" description="Basic and acidic residues" evidence="2">
    <location>
        <begin position="231"/>
        <end position="249"/>
    </location>
</feature>
<name>X0XRA9_9ZZZZ</name>
<dbReference type="InterPro" id="IPR045584">
    <property type="entry name" value="Pilin-like"/>
</dbReference>
<evidence type="ECO:0000256" key="3">
    <source>
        <dbReference type="SAM" id="Phobius"/>
    </source>
</evidence>
<evidence type="ECO:0000313" key="5">
    <source>
        <dbReference type="EMBL" id="GAG37867.1"/>
    </source>
</evidence>
<feature type="region of interest" description="Disordered" evidence="2">
    <location>
        <begin position="201"/>
        <end position="249"/>
    </location>
</feature>
<protein>
    <recommendedName>
        <fullName evidence="4">DUF1559 domain-containing protein</fullName>
    </recommendedName>
</protein>
<dbReference type="AlphaFoldDB" id="X0XRA9"/>
<dbReference type="Gene3D" id="3.30.700.10">
    <property type="entry name" value="Glycoprotein, Type 4 Pilin"/>
    <property type="match status" value="1"/>
</dbReference>
<keyword evidence="3" id="KW-0472">Membrane</keyword>
<reference evidence="5" key="1">
    <citation type="journal article" date="2014" name="Front. Microbiol.">
        <title>High frequency of phylogenetically diverse reductive dehalogenase-homologous genes in deep subseafloor sedimentary metagenomes.</title>
        <authorList>
            <person name="Kawai M."/>
            <person name="Futagami T."/>
            <person name="Toyoda A."/>
            <person name="Takaki Y."/>
            <person name="Nishi S."/>
            <person name="Hori S."/>
            <person name="Arai W."/>
            <person name="Tsubouchi T."/>
            <person name="Morono Y."/>
            <person name="Uchiyama I."/>
            <person name="Ito T."/>
            <person name="Fujiyama A."/>
            <person name="Inagaki F."/>
            <person name="Takami H."/>
        </authorList>
    </citation>
    <scope>NUCLEOTIDE SEQUENCE</scope>
    <source>
        <strain evidence="5">Expedition CK06-06</strain>
    </source>
</reference>
<organism evidence="5">
    <name type="scientific">marine sediment metagenome</name>
    <dbReference type="NCBI Taxonomy" id="412755"/>
    <lineage>
        <taxon>unclassified sequences</taxon>
        <taxon>metagenomes</taxon>
        <taxon>ecological metagenomes</taxon>
    </lineage>
</organism>
<keyword evidence="3" id="KW-1133">Transmembrane helix</keyword>
<feature type="compositionally biased region" description="Low complexity" evidence="2">
    <location>
        <begin position="201"/>
        <end position="210"/>
    </location>
</feature>
<comment type="caution">
    <text evidence="5">The sequence shown here is derived from an EMBL/GenBank/DDBJ whole genome shotgun (WGS) entry which is preliminary data.</text>
</comment>
<dbReference type="InterPro" id="IPR000983">
    <property type="entry name" value="Bac_GSPG_pilin"/>
</dbReference>
<dbReference type="PRINTS" id="PR00813">
    <property type="entry name" value="BCTERIALGSPG"/>
</dbReference>
<feature type="non-terminal residue" evidence="5">
    <location>
        <position position="1"/>
    </location>
</feature>
<proteinExistence type="predicted"/>
<dbReference type="Pfam" id="PF07963">
    <property type="entry name" value="N_methyl"/>
    <property type="match status" value="1"/>
</dbReference>
<dbReference type="Pfam" id="PF07596">
    <property type="entry name" value="SBP_bac_10"/>
    <property type="match status" value="1"/>
</dbReference>
<dbReference type="NCBIfam" id="TIGR02532">
    <property type="entry name" value="IV_pilin_GFxxxE"/>
    <property type="match status" value="1"/>
</dbReference>
<dbReference type="PANTHER" id="PTHR30093:SF2">
    <property type="entry name" value="TYPE II SECRETION SYSTEM PROTEIN H"/>
    <property type="match status" value="1"/>
</dbReference>
<gene>
    <name evidence="5" type="ORF">S01H1_67345</name>
</gene>
<evidence type="ECO:0000256" key="1">
    <source>
        <dbReference type="ARBA" id="ARBA00022481"/>
    </source>
</evidence>
<accession>X0XRA9</accession>
<dbReference type="GO" id="GO:0015628">
    <property type="term" value="P:protein secretion by the type II secretion system"/>
    <property type="evidence" value="ECO:0007669"/>
    <property type="project" value="InterPro"/>
</dbReference>
<dbReference type="EMBL" id="BARS01044595">
    <property type="protein sequence ID" value="GAG37867.1"/>
    <property type="molecule type" value="Genomic_DNA"/>
</dbReference>
<feature type="non-terminal residue" evidence="5">
    <location>
        <position position="249"/>
    </location>
</feature>